<dbReference type="Proteomes" id="UP000814128">
    <property type="component" value="Unassembled WGS sequence"/>
</dbReference>
<dbReference type="EMBL" id="MU273962">
    <property type="protein sequence ID" value="KAI0027213.1"/>
    <property type="molecule type" value="Genomic_DNA"/>
</dbReference>
<reference evidence="1" key="1">
    <citation type="submission" date="2021-02" db="EMBL/GenBank/DDBJ databases">
        <authorList>
            <consortium name="DOE Joint Genome Institute"/>
            <person name="Ahrendt S."/>
            <person name="Looney B.P."/>
            <person name="Miyauchi S."/>
            <person name="Morin E."/>
            <person name="Drula E."/>
            <person name="Courty P.E."/>
            <person name="Chicoki N."/>
            <person name="Fauchery L."/>
            <person name="Kohler A."/>
            <person name="Kuo A."/>
            <person name="Labutti K."/>
            <person name="Pangilinan J."/>
            <person name="Lipzen A."/>
            <person name="Riley R."/>
            <person name="Andreopoulos W."/>
            <person name="He G."/>
            <person name="Johnson J."/>
            <person name="Barry K.W."/>
            <person name="Grigoriev I.V."/>
            <person name="Nagy L."/>
            <person name="Hibbett D."/>
            <person name="Henrissat B."/>
            <person name="Matheny P.B."/>
            <person name="Labbe J."/>
            <person name="Martin F."/>
        </authorList>
    </citation>
    <scope>NUCLEOTIDE SEQUENCE</scope>
    <source>
        <strain evidence="1">EC-137</strain>
    </source>
</reference>
<evidence type="ECO:0000313" key="2">
    <source>
        <dbReference type="Proteomes" id="UP000814128"/>
    </source>
</evidence>
<evidence type="ECO:0000313" key="1">
    <source>
        <dbReference type="EMBL" id="KAI0027213.1"/>
    </source>
</evidence>
<proteinExistence type="predicted"/>
<keyword evidence="2" id="KW-1185">Reference proteome</keyword>
<organism evidence="1 2">
    <name type="scientific">Vararia minispora EC-137</name>
    <dbReference type="NCBI Taxonomy" id="1314806"/>
    <lineage>
        <taxon>Eukaryota</taxon>
        <taxon>Fungi</taxon>
        <taxon>Dikarya</taxon>
        <taxon>Basidiomycota</taxon>
        <taxon>Agaricomycotina</taxon>
        <taxon>Agaricomycetes</taxon>
        <taxon>Russulales</taxon>
        <taxon>Lachnocladiaceae</taxon>
        <taxon>Vararia</taxon>
    </lineage>
</organism>
<reference evidence="1" key="2">
    <citation type="journal article" date="2022" name="New Phytol.">
        <title>Evolutionary transition to the ectomycorrhizal habit in the genomes of a hyperdiverse lineage of mushroom-forming fungi.</title>
        <authorList>
            <person name="Looney B."/>
            <person name="Miyauchi S."/>
            <person name="Morin E."/>
            <person name="Drula E."/>
            <person name="Courty P.E."/>
            <person name="Kohler A."/>
            <person name="Kuo A."/>
            <person name="LaButti K."/>
            <person name="Pangilinan J."/>
            <person name="Lipzen A."/>
            <person name="Riley R."/>
            <person name="Andreopoulos W."/>
            <person name="He G."/>
            <person name="Johnson J."/>
            <person name="Nolan M."/>
            <person name="Tritt A."/>
            <person name="Barry K.W."/>
            <person name="Grigoriev I.V."/>
            <person name="Nagy L.G."/>
            <person name="Hibbett D."/>
            <person name="Henrissat B."/>
            <person name="Matheny P.B."/>
            <person name="Labbe J."/>
            <person name="Martin F.M."/>
        </authorList>
    </citation>
    <scope>NUCLEOTIDE SEQUENCE</scope>
    <source>
        <strain evidence="1">EC-137</strain>
    </source>
</reference>
<protein>
    <submittedName>
        <fullName evidence="1">Uncharacterized protein</fullName>
    </submittedName>
</protein>
<accession>A0ACB8Q6J1</accession>
<name>A0ACB8Q6J1_9AGAM</name>
<gene>
    <name evidence="1" type="ORF">K488DRAFT_91137</name>
</gene>
<comment type="caution">
    <text evidence="1">The sequence shown here is derived from an EMBL/GenBank/DDBJ whole genome shotgun (WGS) entry which is preliminary data.</text>
</comment>
<sequence>MTRKLARKPELLEKILPEFSVCCRRLTPGPGYLEALCEDNVILETTPITRFTSSGVELSDRRAIPLDVVVCATGFDTSYHYPFEIVGRGGLRLNDRWKPHAEAYLALAVDGFPNLFWGLGPNSGVNSGSLLVVLEKQVEYAIAAVLKLQRERLATIEVKPEAMLAWRTYMQHHFPKTVFTDSCNSWYRGADGFIVGLWPGTCLHAVQTLSHPRWEDFNYTPLDRGQDVMYWLGDGRTYNEKTMTGDRAWYLNNIDFPPVPAA</sequence>